<comment type="caution">
    <text evidence="2">The sequence shown here is derived from an EMBL/GenBank/DDBJ whole genome shotgun (WGS) entry which is preliminary data.</text>
</comment>
<gene>
    <name evidence="2" type="ORF">SDC9_119566</name>
</gene>
<dbReference type="EMBL" id="VSSQ01024836">
    <property type="protein sequence ID" value="MPM72590.1"/>
    <property type="molecule type" value="Genomic_DNA"/>
</dbReference>
<sequence length="182" mass="21310">MGGLDGIVMIELFGKFFPQVKFVVNDLLYHIEPLKPVFIPVNKYGRQSTGTARMIQESYESDAQILYFPAGLCSRSINGKIEDLEWKKSYITQAINYKRDILPVYFEGRNSGLFYRLANIRKKLGIKFNYETILLPREMFKKKNSKFDIYIGEPVSWQNLSNEKSVAEWNKTIRERVYSLKK</sequence>
<name>A0A645C494_9ZZZZ</name>
<proteinExistence type="predicted"/>
<evidence type="ECO:0000259" key="1">
    <source>
        <dbReference type="Pfam" id="PF19576"/>
    </source>
</evidence>
<feature type="domain" description="Putative acyltransferase ACT14924-like acyltransferase" evidence="1">
    <location>
        <begin position="1"/>
        <end position="181"/>
    </location>
</feature>
<evidence type="ECO:0000313" key="2">
    <source>
        <dbReference type="EMBL" id="MPM72590.1"/>
    </source>
</evidence>
<accession>A0A645C494</accession>
<reference evidence="2" key="1">
    <citation type="submission" date="2019-08" db="EMBL/GenBank/DDBJ databases">
        <authorList>
            <person name="Kucharzyk K."/>
            <person name="Murdoch R.W."/>
            <person name="Higgins S."/>
            <person name="Loffler F."/>
        </authorList>
    </citation>
    <scope>NUCLEOTIDE SEQUENCE</scope>
</reference>
<dbReference type="AlphaFoldDB" id="A0A645C494"/>
<protein>
    <recommendedName>
        <fullName evidence="1">Putative acyltransferase ACT14924-like acyltransferase domain-containing protein</fullName>
    </recommendedName>
</protein>
<dbReference type="Pfam" id="PF19576">
    <property type="entry name" value="Acyltransf_2"/>
    <property type="match status" value="1"/>
</dbReference>
<organism evidence="2">
    <name type="scientific">bioreactor metagenome</name>
    <dbReference type="NCBI Taxonomy" id="1076179"/>
    <lineage>
        <taxon>unclassified sequences</taxon>
        <taxon>metagenomes</taxon>
        <taxon>ecological metagenomes</taxon>
    </lineage>
</organism>
<dbReference type="InterPro" id="IPR045746">
    <property type="entry name" value="ACT14924-like_Acyltransf_dom"/>
</dbReference>